<evidence type="ECO:0000313" key="2">
    <source>
        <dbReference type="EMBL" id="VVB16771.1"/>
    </source>
</evidence>
<name>A0A565CT65_9BRAS</name>
<sequence length="240" mass="26695">MLEESKSRYESTSDSIDDELSGDMQDSTKTPKDPVASSSRSDSGAEDPKLKNKAMADGDEMSCVGDKFEDKQKIEEAFYDVKAELSEFEDMMDRFLIISLGCGIAALSSHPYTVHAANSPLQWTRIVQTLLVGLANPFYQIKTGKRRQQSSIECIFGFVAFLVQEFLQGRIMPIVKICSASDQSIGSKPEAVERHEKKEQEAIKESGDPPLHNDIVEESFKISASVSAELKRESKKKQKS</sequence>
<evidence type="ECO:0000313" key="3">
    <source>
        <dbReference type="Proteomes" id="UP000489600"/>
    </source>
</evidence>
<reference evidence="2" key="1">
    <citation type="submission" date="2019-07" db="EMBL/GenBank/DDBJ databases">
        <authorList>
            <person name="Dittberner H."/>
        </authorList>
    </citation>
    <scope>NUCLEOTIDE SEQUENCE [LARGE SCALE GENOMIC DNA]</scope>
</reference>
<dbReference type="Proteomes" id="UP000489600">
    <property type="component" value="Unassembled WGS sequence"/>
</dbReference>
<comment type="caution">
    <text evidence="2">The sequence shown here is derived from an EMBL/GenBank/DDBJ whole genome shotgun (WGS) entry which is preliminary data.</text>
</comment>
<keyword evidence="3" id="KW-1185">Reference proteome</keyword>
<dbReference type="AlphaFoldDB" id="A0A565CT65"/>
<accession>A0A565CT65</accession>
<feature type="compositionally biased region" description="Basic and acidic residues" evidence="1">
    <location>
        <begin position="1"/>
        <end position="11"/>
    </location>
</feature>
<feature type="region of interest" description="Disordered" evidence="1">
    <location>
        <begin position="188"/>
        <end position="213"/>
    </location>
</feature>
<feature type="compositionally biased region" description="Basic and acidic residues" evidence="1">
    <location>
        <begin position="46"/>
        <end position="56"/>
    </location>
</feature>
<evidence type="ECO:0000256" key="1">
    <source>
        <dbReference type="SAM" id="MobiDB-lite"/>
    </source>
</evidence>
<feature type="compositionally biased region" description="Basic and acidic residues" evidence="1">
    <location>
        <begin position="190"/>
        <end position="207"/>
    </location>
</feature>
<organism evidence="2 3">
    <name type="scientific">Arabis nemorensis</name>
    <dbReference type="NCBI Taxonomy" id="586526"/>
    <lineage>
        <taxon>Eukaryota</taxon>
        <taxon>Viridiplantae</taxon>
        <taxon>Streptophyta</taxon>
        <taxon>Embryophyta</taxon>
        <taxon>Tracheophyta</taxon>
        <taxon>Spermatophyta</taxon>
        <taxon>Magnoliopsida</taxon>
        <taxon>eudicotyledons</taxon>
        <taxon>Gunneridae</taxon>
        <taxon>Pentapetalae</taxon>
        <taxon>rosids</taxon>
        <taxon>malvids</taxon>
        <taxon>Brassicales</taxon>
        <taxon>Brassicaceae</taxon>
        <taxon>Arabideae</taxon>
        <taxon>Arabis</taxon>
    </lineage>
</organism>
<gene>
    <name evidence="2" type="ORF">ANE_LOCUS27215</name>
</gene>
<protein>
    <submittedName>
        <fullName evidence="2">Uncharacterized protein</fullName>
    </submittedName>
</protein>
<feature type="region of interest" description="Disordered" evidence="1">
    <location>
        <begin position="1"/>
        <end position="57"/>
    </location>
</feature>
<dbReference type="EMBL" id="CABITT030000008">
    <property type="protein sequence ID" value="VVB16771.1"/>
    <property type="molecule type" value="Genomic_DNA"/>
</dbReference>
<dbReference type="OrthoDB" id="770508at2759"/>
<proteinExistence type="predicted"/>